<dbReference type="PANTHER" id="PTHR47901:SF8">
    <property type="entry name" value="CASPASE-3"/>
    <property type="match status" value="1"/>
</dbReference>
<evidence type="ECO:0000256" key="2">
    <source>
        <dbReference type="ARBA" id="ARBA00022670"/>
    </source>
</evidence>
<sequence>MDSEHKNIIIRNIVQLVNQTELEALLPKLAEKGVFLDNMLQKYKPGKRGMEEKLKRDLYIDVLTRGPSAFEKLVLALHESNHVELAALLKPGVSLSAPPAFRKSSRPYSLPNYYFPNDKIENMKNYVGNHHNYKINLGMEPIKIKVKKASKSMDSSLTYKTPFFRMDSEHKNIIIRNIVQLVNQTELEALLPKLAEKGVFLDNMLQKYKPGKRGMEEKLKRDLYIDVLTRGPSAFEKLVLALHESNHVELAALLKPGVSLSAPPAFRKSSRPYSLPNYYFPNDKIENMKNYVGNHHNYKINLGMEPIKIKVKKASKSMDSSLTYKTPIYPMSSNPKGYAMIINIKKYVSDIKKERVGAEHDERSLDDLFKGLGYEVKLRTVDSCILAILSHGEQINGESAFIAADGLPVLVSTVLDYFSNENCTALRKKPKIFFFQNCRGDRKVHGIKQEISRTKTDGVAPIRLRAFSDMLIAYSTVKEYESHRDLFCGTWFIQSICQVFADHAWNTEIMELLKLVDSKLENLVSEDDTMQTSCFENRGFKTFFFNPGIYDRIFSENILDLRKLMKKMLFCGRSMVEFHIFGTEYA</sequence>
<keyword evidence="2" id="KW-0645">Protease</keyword>
<evidence type="ECO:0000256" key="7">
    <source>
        <dbReference type="RuleBase" id="RU003971"/>
    </source>
</evidence>
<dbReference type="AlphaFoldDB" id="A0A8K0K1C2"/>
<reference evidence="11" key="2">
    <citation type="submission" date="2017-10" db="EMBL/GenBank/DDBJ databases">
        <title>Ladona fulva Genome sequencing and assembly.</title>
        <authorList>
            <person name="Murali S."/>
            <person name="Richards S."/>
            <person name="Bandaranaike D."/>
            <person name="Bellair M."/>
            <person name="Blankenburg K."/>
            <person name="Chao H."/>
            <person name="Dinh H."/>
            <person name="Doddapaneni H."/>
            <person name="Dugan-Rocha S."/>
            <person name="Elkadiri S."/>
            <person name="Gnanaolivu R."/>
            <person name="Hernandez B."/>
            <person name="Skinner E."/>
            <person name="Javaid M."/>
            <person name="Lee S."/>
            <person name="Li M."/>
            <person name="Ming W."/>
            <person name="Munidasa M."/>
            <person name="Muniz J."/>
            <person name="Nguyen L."/>
            <person name="Hughes D."/>
            <person name="Osuji N."/>
            <person name="Pu L.-L."/>
            <person name="Puazo M."/>
            <person name="Qu C."/>
            <person name="Quiroz J."/>
            <person name="Raj R."/>
            <person name="Weissenberger G."/>
            <person name="Xin Y."/>
            <person name="Zou X."/>
            <person name="Han Y."/>
            <person name="Worley K."/>
            <person name="Muzny D."/>
            <person name="Gibbs R."/>
        </authorList>
    </citation>
    <scope>NUCLEOTIDE SEQUENCE</scope>
    <source>
        <strain evidence="11">Sampled in the wild</strain>
    </source>
</reference>
<dbReference type="Proteomes" id="UP000792457">
    <property type="component" value="Unassembled WGS sequence"/>
</dbReference>
<evidence type="ECO:0000313" key="12">
    <source>
        <dbReference type="Proteomes" id="UP000792457"/>
    </source>
</evidence>
<keyword evidence="4" id="KW-0378">Hydrolase</keyword>
<evidence type="ECO:0000256" key="5">
    <source>
        <dbReference type="ARBA" id="ARBA00022807"/>
    </source>
</evidence>
<proteinExistence type="inferred from homology"/>
<evidence type="ECO:0000256" key="1">
    <source>
        <dbReference type="ARBA" id="ARBA00010134"/>
    </source>
</evidence>
<dbReference type="GO" id="GO:0004197">
    <property type="term" value="F:cysteine-type endopeptidase activity"/>
    <property type="evidence" value="ECO:0007669"/>
    <property type="project" value="InterPro"/>
</dbReference>
<evidence type="ECO:0000259" key="9">
    <source>
        <dbReference type="PROSITE" id="PS50208"/>
    </source>
</evidence>
<evidence type="ECO:0000256" key="4">
    <source>
        <dbReference type="ARBA" id="ARBA00022801"/>
    </source>
</evidence>
<dbReference type="SMART" id="SM00114">
    <property type="entry name" value="CARD"/>
    <property type="match status" value="2"/>
</dbReference>
<dbReference type="Gene3D" id="1.10.533.10">
    <property type="entry name" value="Death Domain, Fas"/>
    <property type="match status" value="2"/>
</dbReference>
<dbReference type="Pfam" id="PF00656">
    <property type="entry name" value="Peptidase_C14"/>
    <property type="match status" value="2"/>
</dbReference>
<protein>
    <recommendedName>
        <fullName evidence="13">Caspase-2</fullName>
    </recommendedName>
</protein>
<dbReference type="GO" id="GO:0006915">
    <property type="term" value="P:apoptotic process"/>
    <property type="evidence" value="ECO:0007669"/>
    <property type="project" value="UniProtKB-KW"/>
</dbReference>
<reference evidence="11" key="1">
    <citation type="submission" date="2013-04" db="EMBL/GenBank/DDBJ databases">
        <authorList>
            <person name="Qu J."/>
            <person name="Murali S.C."/>
            <person name="Bandaranaike D."/>
            <person name="Bellair M."/>
            <person name="Blankenburg K."/>
            <person name="Chao H."/>
            <person name="Dinh H."/>
            <person name="Doddapaneni H."/>
            <person name="Downs B."/>
            <person name="Dugan-Rocha S."/>
            <person name="Elkadiri S."/>
            <person name="Gnanaolivu R.D."/>
            <person name="Hernandez B."/>
            <person name="Javaid M."/>
            <person name="Jayaseelan J.C."/>
            <person name="Lee S."/>
            <person name="Li M."/>
            <person name="Ming W."/>
            <person name="Munidasa M."/>
            <person name="Muniz J."/>
            <person name="Nguyen L."/>
            <person name="Ongeri F."/>
            <person name="Osuji N."/>
            <person name="Pu L.-L."/>
            <person name="Puazo M."/>
            <person name="Qu C."/>
            <person name="Quiroz J."/>
            <person name="Raj R."/>
            <person name="Weissenberger G."/>
            <person name="Xin Y."/>
            <person name="Zou X."/>
            <person name="Han Y."/>
            <person name="Richards S."/>
            <person name="Worley K."/>
            <person name="Muzny D."/>
            <person name="Gibbs R."/>
        </authorList>
    </citation>
    <scope>NUCLEOTIDE SEQUENCE</scope>
    <source>
        <strain evidence="11">Sampled in the wild</strain>
    </source>
</reference>
<comment type="caution">
    <text evidence="11">The sequence shown here is derived from an EMBL/GenBank/DDBJ whole genome shotgun (WGS) entry which is preliminary data.</text>
</comment>
<dbReference type="SUPFAM" id="SSF47986">
    <property type="entry name" value="DEATH domain"/>
    <property type="match status" value="2"/>
</dbReference>
<dbReference type="InterPro" id="IPR002398">
    <property type="entry name" value="Pept_C14"/>
</dbReference>
<feature type="domain" description="CARD" evidence="10">
    <location>
        <begin position="166"/>
        <end position="257"/>
    </location>
</feature>
<dbReference type="InterPro" id="IPR001315">
    <property type="entry name" value="CARD"/>
</dbReference>
<dbReference type="GO" id="GO:0042981">
    <property type="term" value="P:regulation of apoptotic process"/>
    <property type="evidence" value="ECO:0007669"/>
    <property type="project" value="InterPro"/>
</dbReference>
<dbReference type="InterPro" id="IPR029030">
    <property type="entry name" value="Caspase-like_dom_sf"/>
</dbReference>
<feature type="domain" description="Caspase family p20" evidence="9">
    <location>
        <begin position="335"/>
        <end position="442"/>
    </location>
</feature>
<dbReference type="SMART" id="SM00115">
    <property type="entry name" value="CASc"/>
    <property type="match status" value="1"/>
</dbReference>
<dbReference type="InterPro" id="IPR002138">
    <property type="entry name" value="Pept_C14_p10"/>
</dbReference>
<feature type="domain" description="CARD" evidence="10">
    <location>
        <begin position="1"/>
        <end position="92"/>
    </location>
</feature>
<keyword evidence="12" id="KW-1185">Reference proteome</keyword>
<evidence type="ECO:0000259" key="8">
    <source>
        <dbReference type="PROSITE" id="PS50207"/>
    </source>
</evidence>
<dbReference type="PROSITE" id="PS50207">
    <property type="entry name" value="CASPASE_P10"/>
    <property type="match status" value="1"/>
</dbReference>
<evidence type="ECO:0000313" key="11">
    <source>
        <dbReference type="EMBL" id="KAG8225854.1"/>
    </source>
</evidence>
<keyword evidence="6" id="KW-0865">Zymogen</keyword>
<name>A0A8K0K1C2_LADFU</name>
<keyword evidence="3" id="KW-0053">Apoptosis</keyword>
<evidence type="ECO:0008006" key="13">
    <source>
        <dbReference type="Google" id="ProtNLM"/>
    </source>
</evidence>
<accession>A0A8K0K1C2</accession>
<dbReference type="PROSITE" id="PS50209">
    <property type="entry name" value="CARD"/>
    <property type="match status" value="2"/>
</dbReference>
<dbReference type="InterPro" id="IPR001309">
    <property type="entry name" value="Pept_C14_p20"/>
</dbReference>
<evidence type="ECO:0000256" key="3">
    <source>
        <dbReference type="ARBA" id="ARBA00022703"/>
    </source>
</evidence>
<dbReference type="PANTHER" id="PTHR47901">
    <property type="entry name" value="CASPASE RECRUITMENT DOMAIN-CONTAINING PROTEIN 18"/>
    <property type="match status" value="1"/>
</dbReference>
<evidence type="ECO:0000259" key="10">
    <source>
        <dbReference type="PROSITE" id="PS50209"/>
    </source>
</evidence>
<organism evidence="11 12">
    <name type="scientific">Ladona fulva</name>
    <name type="common">Scarce chaser dragonfly</name>
    <name type="synonym">Libellula fulva</name>
    <dbReference type="NCBI Taxonomy" id="123851"/>
    <lineage>
        <taxon>Eukaryota</taxon>
        <taxon>Metazoa</taxon>
        <taxon>Ecdysozoa</taxon>
        <taxon>Arthropoda</taxon>
        <taxon>Hexapoda</taxon>
        <taxon>Insecta</taxon>
        <taxon>Pterygota</taxon>
        <taxon>Palaeoptera</taxon>
        <taxon>Odonata</taxon>
        <taxon>Epiprocta</taxon>
        <taxon>Anisoptera</taxon>
        <taxon>Libelluloidea</taxon>
        <taxon>Libellulidae</taxon>
        <taxon>Ladona</taxon>
    </lineage>
</organism>
<evidence type="ECO:0000256" key="6">
    <source>
        <dbReference type="ARBA" id="ARBA00023145"/>
    </source>
</evidence>
<keyword evidence="5" id="KW-0788">Thiol protease</keyword>
<comment type="similarity">
    <text evidence="1 7">Belongs to the peptidase C14A family.</text>
</comment>
<dbReference type="Gene3D" id="3.40.50.1460">
    <property type="match status" value="1"/>
</dbReference>
<dbReference type="InterPro" id="IPR011600">
    <property type="entry name" value="Pept_C14_caspase"/>
</dbReference>
<dbReference type="InterPro" id="IPR011029">
    <property type="entry name" value="DEATH-like_dom_sf"/>
</dbReference>
<dbReference type="GO" id="GO:0006508">
    <property type="term" value="P:proteolysis"/>
    <property type="evidence" value="ECO:0007669"/>
    <property type="project" value="UniProtKB-KW"/>
</dbReference>
<dbReference type="PROSITE" id="PS50208">
    <property type="entry name" value="CASPASE_P20"/>
    <property type="match status" value="1"/>
</dbReference>
<dbReference type="OrthoDB" id="6097640at2759"/>
<gene>
    <name evidence="11" type="ORF">J437_LFUL004784</name>
</gene>
<dbReference type="InterPro" id="IPR015917">
    <property type="entry name" value="Pept_C14A"/>
</dbReference>
<feature type="domain" description="Caspase family p10" evidence="8">
    <location>
        <begin position="460"/>
        <end position="547"/>
    </location>
</feature>
<dbReference type="EMBL" id="KZ308255">
    <property type="protein sequence ID" value="KAG8225854.1"/>
    <property type="molecule type" value="Genomic_DNA"/>
</dbReference>
<dbReference type="SUPFAM" id="SSF52129">
    <property type="entry name" value="Caspase-like"/>
    <property type="match status" value="1"/>
</dbReference>